<feature type="domain" description="Glucosamine inositolphosphorylceramide transferase 1 N-terminal" evidence="3">
    <location>
        <begin position="295"/>
        <end position="505"/>
    </location>
</feature>
<evidence type="ECO:0000256" key="2">
    <source>
        <dbReference type="ARBA" id="ARBA00023277"/>
    </source>
</evidence>
<dbReference type="Proteomes" id="UP000533905">
    <property type="component" value="Unassembled WGS sequence"/>
</dbReference>
<dbReference type="GO" id="GO:0045493">
    <property type="term" value="P:xylan catabolic process"/>
    <property type="evidence" value="ECO:0007669"/>
    <property type="project" value="UniProtKB-KW"/>
</dbReference>
<keyword evidence="2" id="KW-0119">Carbohydrate metabolism</keyword>
<dbReference type="RefSeq" id="WP_171080691.1">
    <property type="nucleotide sequence ID" value="NZ_JABAIV010000001.1"/>
</dbReference>
<dbReference type="Gene3D" id="2.115.10.20">
    <property type="entry name" value="Glycosyl hydrolase domain, family 43"/>
    <property type="match status" value="1"/>
</dbReference>
<proteinExistence type="predicted"/>
<comment type="caution">
    <text evidence="4">The sequence shown here is derived from an EMBL/GenBank/DDBJ whole genome shotgun (WGS) entry which is preliminary data.</text>
</comment>
<evidence type="ECO:0000256" key="1">
    <source>
        <dbReference type="ARBA" id="ARBA00022651"/>
    </source>
</evidence>
<dbReference type="Pfam" id="PF24793">
    <property type="entry name" value="GINT1_N"/>
    <property type="match status" value="1"/>
</dbReference>
<protein>
    <recommendedName>
        <fullName evidence="3">Glucosamine inositolphosphorylceramide transferase 1 N-terminal domain-containing protein</fullName>
    </recommendedName>
</protein>
<evidence type="ECO:0000313" key="5">
    <source>
        <dbReference type="Proteomes" id="UP000533905"/>
    </source>
</evidence>
<reference evidence="4 5" key="1">
    <citation type="submission" date="2020-04" db="EMBL/GenBank/DDBJ databases">
        <title>Massilia sp. nov., a cold adapted bacteria isolated from Arctic soil.</title>
        <authorList>
            <person name="Son J."/>
            <person name="Ka J.-O."/>
        </authorList>
    </citation>
    <scope>NUCLEOTIDE SEQUENCE [LARGE SCALE GENOMIC DNA]</scope>
    <source>
        <strain evidence="4 5">ML15P13</strain>
    </source>
</reference>
<sequence length="539" mass="60136">MNILKIALIVDPRHIDSYATAFCAWATTQPGIDLSLAVAGAESGARSRSADTVWRRWVGRTGRAAFSGGVMLAERVLLRCYKAHRSHLAVADITDIPAMRSLPRFDLTGFKGGLSDAAVDLFVHLGNNADLPANMPAPRLGTMFIDYRRDRITAAAPIGFWEAYHCRPKTSFAIVNLAPGGRGQVLVEGGFRTKFSFLLNQVHLFRKAQAQLQKLLLDIAASGRLPAPRDTVPYSGSCMTPPNGAESAVYMAKLLGRIAARTTRRILKIQHRWNLCITHSGWRDATLWRGVRVSAPPGHFWADPFLHVVGGKTYCFVEDYVYATGRAHISVLEITEASVNCLGVALREDFHLSFPFIFEYEGRTYMCPEASESNQVRIYECDEFPRRWSFHSVAIDNISAADSIFFEHKGKWWLLTSVDRSGLSDHCSELCLFSSDSPLDGQWKPHPANPLCIDTDMGRNAGLIMDEGRIFRAAQRQGFDQYGEGLALFEILVLDEAHYLERKVTDIRHDYLDRSLGSHHISSKGNVTVVDYKTHCFAP</sequence>
<dbReference type="PANTHER" id="PTHR43772">
    <property type="entry name" value="ENDO-1,4-BETA-XYLANASE"/>
    <property type="match status" value="1"/>
</dbReference>
<dbReference type="SUPFAM" id="SSF75005">
    <property type="entry name" value="Arabinanase/levansucrase/invertase"/>
    <property type="match status" value="1"/>
</dbReference>
<gene>
    <name evidence="4" type="ORF">HGB41_02330</name>
</gene>
<dbReference type="EMBL" id="JABAIV010000001">
    <property type="protein sequence ID" value="NNG21845.1"/>
    <property type="molecule type" value="Genomic_DNA"/>
</dbReference>
<evidence type="ECO:0000313" key="4">
    <source>
        <dbReference type="EMBL" id="NNG21845.1"/>
    </source>
</evidence>
<keyword evidence="1" id="KW-0858">Xylan degradation</keyword>
<dbReference type="AlphaFoldDB" id="A0A7Y2JVV2"/>
<name>A0A7Y2JVV2_9BURK</name>
<accession>A0A7Y2JVV2</accession>
<evidence type="ECO:0000259" key="3">
    <source>
        <dbReference type="Pfam" id="PF24793"/>
    </source>
</evidence>
<dbReference type="InterPro" id="IPR052176">
    <property type="entry name" value="Glycosyl_Hydrlase_43_Enz"/>
</dbReference>
<dbReference type="InterPro" id="IPR023296">
    <property type="entry name" value="Glyco_hydro_beta-prop_sf"/>
</dbReference>
<organism evidence="4 5">
    <name type="scientific">Telluria aromaticivorans</name>
    <dbReference type="NCBI Taxonomy" id="2725995"/>
    <lineage>
        <taxon>Bacteria</taxon>
        <taxon>Pseudomonadati</taxon>
        <taxon>Pseudomonadota</taxon>
        <taxon>Betaproteobacteria</taxon>
        <taxon>Burkholderiales</taxon>
        <taxon>Oxalobacteraceae</taxon>
        <taxon>Telluria group</taxon>
        <taxon>Telluria</taxon>
    </lineage>
</organism>
<keyword evidence="5" id="KW-1185">Reference proteome</keyword>
<keyword evidence="1" id="KW-0624">Polysaccharide degradation</keyword>
<dbReference type="PANTHER" id="PTHR43772:SF2">
    <property type="entry name" value="PUTATIVE (AFU_ORTHOLOGUE AFUA_2G04480)-RELATED"/>
    <property type="match status" value="1"/>
</dbReference>
<dbReference type="InterPro" id="IPR056442">
    <property type="entry name" value="GINT1_N"/>
</dbReference>